<evidence type="ECO:0000259" key="1">
    <source>
        <dbReference type="Pfam" id="PF02538"/>
    </source>
</evidence>
<dbReference type="PANTHER" id="PTHR11365:SF23">
    <property type="entry name" value="HYPOTHETICAL 5-OXOPROLINASE (EUROFUNG)-RELATED"/>
    <property type="match status" value="1"/>
</dbReference>
<dbReference type="GO" id="GO:0006749">
    <property type="term" value="P:glutathione metabolic process"/>
    <property type="evidence" value="ECO:0007669"/>
    <property type="project" value="TreeGrafter"/>
</dbReference>
<accession>A0A381VA29</accession>
<dbReference type="AlphaFoldDB" id="A0A381VA29"/>
<dbReference type="GO" id="GO:0005829">
    <property type="term" value="C:cytosol"/>
    <property type="evidence" value="ECO:0007669"/>
    <property type="project" value="TreeGrafter"/>
</dbReference>
<feature type="domain" description="Hydantoinase B/oxoprolinase" evidence="1">
    <location>
        <begin position="2"/>
        <end position="497"/>
    </location>
</feature>
<gene>
    <name evidence="2" type="ORF">METZ01_LOCUS89715</name>
</gene>
<reference evidence="2" key="1">
    <citation type="submission" date="2018-05" db="EMBL/GenBank/DDBJ databases">
        <authorList>
            <person name="Lanie J.A."/>
            <person name="Ng W.-L."/>
            <person name="Kazmierczak K.M."/>
            <person name="Andrzejewski T.M."/>
            <person name="Davidsen T.M."/>
            <person name="Wayne K.J."/>
            <person name="Tettelin H."/>
            <person name="Glass J.I."/>
            <person name="Rusch D."/>
            <person name="Podicherti R."/>
            <person name="Tsui H.-C.T."/>
            <person name="Winkler M.E."/>
        </authorList>
    </citation>
    <scope>NUCLEOTIDE SEQUENCE</scope>
</reference>
<organism evidence="2">
    <name type="scientific">marine metagenome</name>
    <dbReference type="NCBI Taxonomy" id="408172"/>
    <lineage>
        <taxon>unclassified sequences</taxon>
        <taxon>metagenomes</taxon>
        <taxon>ecological metagenomes</taxon>
    </lineage>
</organism>
<dbReference type="InterPro" id="IPR045079">
    <property type="entry name" value="Oxoprolinase-like"/>
</dbReference>
<dbReference type="Pfam" id="PF02538">
    <property type="entry name" value="Hydantoinase_B"/>
    <property type="match status" value="1"/>
</dbReference>
<proteinExistence type="predicted"/>
<dbReference type="GO" id="GO:0017168">
    <property type="term" value="F:5-oxoprolinase (ATP-hydrolyzing) activity"/>
    <property type="evidence" value="ECO:0007669"/>
    <property type="project" value="TreeGrafter"/>
</dbReference>
<evidence type="ECO:0000313" key="2">
    <source>
        <dbReference type="EMBL" id="SVA36861.1"/>
    </source>
</evidence>
<sequence>VSITNEIVEALVHTSFSTIVRENYDLACMLFDAEGRILAQGTFCQPVFIGTGPQTVGKMLDKFPVETLEPGDVLFTNDAWIGTGHLWDINVLRPVFHQKVIVGYTLSISHLPDIGGRGLSAENVDIYEDGLQIPICKLFSKGSCNDELVDLIRQNVRVSEQVIGDLMANVTCTEVGEKLLLEFMEEYQLTDLRPLAQKIFSHSEQAMRTQIGEIPDGVYGNEIQVEAFDLPVTLKSTVTISGDRLQIDYTGSSSQLRYGINVPLCYTRAMSCYAVKCLTIPGIPNNEGSVQPVELTVPPHCILNAQPPAATGARLLVGHFVVPLLFGAFSKAIPDRVQADPGMLNVINVTGQRRDQRDFSTMFFSSGGLGGMNGLDGQSATVAPANMKTMPAEIWEAMTHLTLVERRLRCDSGGAGKFRGGLGQPLTLRNDAGQPVYVALLGSRTEFPAKGFSGGNDAALRRFIVDGEVVHPKGRYVLRPGAHITVEDSGGGGFGDPSTRSRRMVQSDVAAGFISEAAAREIYNLASTLE</sequence>
<feature type="non-terminal residue" evidence="2">
    <location>
        <position position="1"/>
    </location>
</feature>
<name>A0A381VA29_9ZZZZ</name>
<dbReference type="PANTHER" id="PTHR11365">
    <property type="entry name" value="5-OXOPROLINASE RELATED"/>
    <property type="match status" value="1"/>
</dbReference>
<dbReference type="EMBL" id="UINC01008179">
    <property type="protein sequence ID" value="SVA36861.1"/>
    <property type="molecule type" value="Genomic_DNA"/>
</dbReference>
<dbReference type="InterPro" id="IPR003692">
    <property type="entry name" value="Hydantoinase_B"/>
</dbReference>
<protein>
    <recommendedName>
        <fullName evidence="1">Hydantoinase B/oxoprolinase domain-containing protein</fullName>
    </recommendedName>
</protein>